<dbReference type="EC" id="4.1.1.49" evidence="2"/>
<dbReference type="PANTHER" id="PTHR30031">
    <property type="entry name" value="PHOSPHOENOLPYRUVATE CARBOXYKINASE ATP"/>
    <property type="match status" value="1"/>
</dbReference>
<keyword evidence="2" id="KW-0808">Transferase</keyword>
<keyword evidence="1" id="KW-0732">Signal</keyword>
<evidence type="ECO:0000256" key="1">
    <source>
        <dbReference type="SAM" id="SignalP"/>
    </source>
</evidence>
<dbReference type="EMBL" id="GHES01044034">
    <property type="protein sequence ID" value="MPA74593.1"/>
    <property type="molecule type" value="Transcribed_RNA"/>
</dbReference>
<dbReference type="Gene3D" id="3.90.228.20">
    <property type="match status" value="1"/>
</dbReference>
<dbReference type="InterPro" id="IPR001272">
    <property type="entry name" value="PEP_carboxykinase_ATP"/>
</dbReference>
<dbReference type="GO" id="GO:0005829">
    <property type="term" value="C:cytosol"/>
    <property type="evidence" value="ECO:0007669"/>
    <property type="project" value="TreeGrafter"/>
</dbReference>
<gene>
    <name evidence="2" type="ORF">Din_044034</name>
</gene>
<keyword evidence="2" id="KW-0670">Pyruvate</keyword>
<organism evidence="2">
    <name type="scientific">Davidia involucrata</name>
    <name type="common">Dove tree</name>
    <dbReference type="NCBI Taxonomy" id="16924"/>
    <lineage>
        <taxon>Eukaryota</taxon>
        <taxon>Viridiplantae</taxon>
        <taxon>Streptophyta</taxon>
        <taxon>Embryophyta</taxon>
        <taxon>Tracheophyta</taxon>
        <taxon>Spermatophyta</taxon>
        <taxon>Magnoliopsida</taxon>
        <taxon>eudicotyledons</taxon>
        <taxon>Gunneridae</taxon>
        <taxon>Pentapetalae</taxon>
        <taxon>asterids</taxon>
        <taxon>Cornales</taxon>
        <taxon>Nyssaceae</taxon>
        <taxon>Davidia</taxon>
    </lineage>
</organism>
<dbReference type="Pfam" id="PF01293">
    <property type="entry name" value="PEPCK_ATP"/>
    <property type="match status" value="1"/>
</dbReference>
<name>A0A5B7C5F6_DAVIN</name>
<dbReference type="InterPro" id="IPR013035">
    <property type="entry name" value="PEP_carboxykinase_C"/>
</dbReference>
<protein>
    <submittedName>
        <fullName evidence="2">Putative phosphoenolpyruvate carboxykinase [ATP]-like</fullName>
        <ecNumber evidence="2">4.1.1.49</ecNumber>
    </submittedName>
</protein>
<keyword evidence="2" id="KW-0456">Lyase</keyword>
<reference evidence="2" key="1">
    <citation type="submission" date="2019-08" db="EMBL/GenBank/DDBJ databases">
        <title>Reference gene set and small RNA set construction with multiple tissues from Davidia involucrata Baill.</title>
        <authorList>
            <person name="Yang H."/>
            <person name="Zhou C."/>
            <person name="Li G."/>
            <person name="Wang J."/>
            <person name="Gao P."/>
            <person name="Wang M."/>
            <person name="Wang R."/>
            <person name="Zhao Y."/>
        </authorList>
    </citation>
    <scope>NUCLEOTIDE SEQUENCE</scope>
    <source>
        <tissue evidence="2">Mixed with DoveR01_LX</tissue>
    </source>
</reference>
<dbReference type="GO" id="GO:0005524">
    <property type="term" value="F:ATP binding"/>
    <property type="evidence" value="ECO:0007669"/>
    <property type="project" value="InterPro"/>
</dbReference>
<accession>A0A5B7C5F6</accession>
<dbReference type="SUPFAM" id="SSF53795">
    <property type="entry name" value="PEP carboxykinase-like"/>
    <property type="match status" value="1"/>
</dbReference>
<dbReference type="GO" id="GO:0004612">
    <property type="term" value="F:phosphoenolpyruvate carboxykinase (ATP) activity"/>
    <property type="evidence" value="ECO:0007669"/>
    <property type="project" value="UniProtKB-EC"/>
</dbReference>
<dbReference type="AlphaFoldDB" id="A0A5B7C5F6"/>
<keyword evidence="2" id="KW-0418">Kinase</keyword>
<dbReference type="GO" id="GO:0016301">
    <property type="term" value="F:kinase activity"/>
    <property type="evidence" value="ECO:0007669"/>
    <property type="project" value="UniProtKB-KW"/>
</dbReference>
<feature type="chain" id="PRO_5022691911" evidence="1">
    <location>
        <begin position="17"/>
        <end position="186"/>
    </location>
</feature>
<feature type="signal peptide" evidence="1">
    <location>
        <begin position="1"/>
        <end position="16"/>
    </location>
</feature>
<dbReference type="PANTHER" id="PTHR30031:SF0">
    <property type="entry name" value="PHOSPHOENOLPYRUVATE CARBOXYKINASE (ATP)"/>
    <property type="match status" value="1"/>
</dbReference>
<dbReference type="GO" id="GO:0006094">
    <property type="term" value="P:gluconeogenesis"/>
    <property type="evidence" value="ECO:0007669"/>
    <property type="project" value="InterPro"/>
</dbReference>
<sequence length="186" mass="21000">MIIWAARFLLPYYIMTWVGHQHLAMSKTQPEEGVKEPQATFSACFGAEFIMLHPTKYATMLAAKMQMHGATRWLVNTNWSGGSYGSGQRIKLPYTRKIIDAIHSGSLLEANYKKTEVFELEIPTEVQGGPSEILDPMNTWSDKNAYKETLLKLVGLFKNNFEVFVNHNIGKDDNLTEEILAAGPIF</sequence>
<evidence type="ECO:0000313" key="2">
    <source>
        <dbReference type="EMBL" id="MPA74593.1"/>
    </source>
</evidence>
<proteinExistence type="predicted"/>